<dbReference type="EMBL" id="JBBPBK010000005">
    <property type="protein sequence ID" value="KAK9285448.1"/>
    <property type="molecule type" value="Genomic_DNA"/>
</dbReference>
<gene>
    <name evidence="1" type="ORF">L1049_024641</name>
</gene>
<dbReference type="Proteomes" id="UP001415857">
    <property type="component" value="Unassembled WGS sequence"/>
</dbReference>
<dbReference type="AlphaFoldDB" id="A0AAP0RW31"/>
<name>A0AAP0RW31_LIQFO</name>
<proteinExistence type="predicted"/>
<sequence>MNILRVKESLLQKCLEEWQTAREQATNNTTLDQLRELVSCIRGKLLPKSPLPSQCCIFRIPISMRVLSENAFVPKVVSIGPFHSGKTNPGATEADQKKKKNLEAMERVKWWYLHCLLDRSPTPETNLDCFIKAITDMEPGCRECYAEQISLSSDEFVEMMVVDGCFIIELFRKYTSMAPTGEDDPVSNMSWT</sequence>
<dbReference type="PANTHER" id="PTHR31170">
    <property type="entry name" value="BNAC04G53230D PROTEIN"/>
    <property type="match status" value="1"/>
</dbReference>
<accession>A0AAP0RW31</accession>
<reference evidence="1 2" key="1">
    <citation type="journal article" date="2024" name="Plant J.">
        <title>Genome sequences and population genomics reveal climatic adaptation and genomic divergence between two closely related sweetgum species.</title>
        <authorList>
            <person name="Xu W.Q."/>
            <person name="Ren C.Q."/>
            <person name="Zhang X.Y."/>
            <person name="Comes H.P."/>
            <person name="Liu X.H."/>
            <person name="Li Y.G."/>
            <person name="Kettle C.J."/>
            <person name="Jalonen R."/>
            <person name="Gaisberger H."/>
            <person name="Ma Y.Z."/>
            <person name="Qiu Y.X."/>
        </authorList>
    </citation>
    <scope>NUCLEOTIDE SEQUENCE [LARGE SCALE GENOMIC DNA]</scope>
    <source>
        <strain evidence="1">Hangzhou</strain>
    </source>
</reference>
<evidence type="ECO:0000313" key="2">
    <source>
        <dbReference type="Proteomes" id="UP001415857"/>
    </source>
</evidence>
<dbReference type="Pfam" id="PF03140">
    <property type="entry name" value="DUF247"/>
    <property type="match status" value="1"/>
</dbReference>
<organism evidence="1 2">
    <name type="scientific">Liquidambar formosana</name>
    <name type="common">Formosan gum</name>
    <dbReference type="NCBI Taxonomy" id="63359"/>
    <lineage>
        <taxon>Eukaryota</taxon>
        <taxon>Viridiplantae</taxon>
        <taxon>Streptophyta</taxon>
        <taxon>Embryophyta</taxon>
        <taxon>Tracheophyta</taxon>
        <taxon>Spermatophyta</taxon>
        <taxon>Magnoliopsida</taxon>
        <taxon>eudicotyledons</taxon>
        <taxon>Gunneridae</taxon>
        <taxon>Pentapetalae</taxon>
        <taxon>Saxifragales</taxon>
        <taxon>Altingiaceae</taxon>
        <taxon>Liquidambar</taxon>
    </lineage>
</organism>
<comment type="caution">
    <text evidence="1">The sequence shown here is derived from an EMBL/GenBank/DDBJ whole genome shotgun (WGS) entry which is preliminary data.</text>
</comment>
<dbReference type="PANTHER" id="PTHR31170:SF17">
    <property type="match status" value="1"/>
</dbReference>
<keyword evidence="2" id="KW-1185">Reference proteome</keyword>
<evidence type="ECO:0000313" key="1">
    <source>
        <dbReference type="EMBL" id="KAK9285448.1"/>
    </source>
</evidence>
<protein>
    <submittedName>
        <fullName evidence="1">Uncharacterized protein</fullName>
    </submittedName>
</protein>
<dbReference type="InterPro" id="IPR004158">
    <property type="entry name" value="DUF247_pln"/>
</dbReference>